<dbReference type="GO" id="GO:0004674">
    <property type="term" value="F:protein serine/threonine kinase activity"/>
    <property type="evidence" value="ECO:0007669"/>
    <property type="project" value="TreeGrafter"/>
</dbReference>
<feature type="domain" description="Protein kinase" evidence="1">
    <location>
        <begin position="100"/>
        <end position="429"/>
    </location>
</feature>
<dbReference type="PANTHER" id="PTHR24359:SF37">
    <property type="entry name" value="PROTEIN KINASE DOMAIN-CONTAINING PROTEIN"/>
    <property type="match status" value="1"/>
</dbReference>
<keyword evidence="2" id="KW-0808">Transferase</keyword>
<sequence length="497" mass="56673">MKIFAILVLCEKTKYLECFINAGLCDNKLPLEFNAITGKPFGCTSAEAQCFDKWKPAAADAFAKAQYELLVPYFGLPYSRNGVKPIIRHAKYRTEAIFPWIDLEKRCEGGFGEITCIRIHSASHGFHNVEQVQAANFELALKHMKSDDITNFENESKMLKLFSNHHEHIVKLLMSFSVADQNYLLFPWAGYDLGNYWENNNAPFDLTTNTMDRPKMQWLSAQILGLVSAVHTLHNPPHLDSLSPEAKKYARHGDIKPQNVLWFKTSSRPEGIFVIGDLGIASVHRLISRSNIPNHALPCSPDYRPPECDQEGGIISRAYDIWTLGCLLLEMICWALGGEKLRKEFEDSRMLVTYIGVMSNIFFDVKRALDGSAAILVKEVVIEQMEKLHEHEGCTEYFHDLLDIIHDSMIVVLSKTTERIRSKELHANIQILNGRMTNPAYGVVPKPRKRKYSAPIAVKTELNDFGKSRFEKFHAKLEPYDARAEEAKTAYEMRRMD</sequence>
<evidence type="ECO:0000313" key="2">
    <source>
        <dbReference type="EMBL" id="KAF1948781.1"/>
    </source>
</evidence>
<name>A0A6A5T884_9PLEO</name>
<dbReference type="Pfam" id="PF00069">
    <property type="entry name" value="Pkinase"/>
    <property type="match status" value="1"/>
</dbReference>
<evidence type="ECO:0000259" key="1">
    <source>
        <dbReference type="PROSITE" id="PS50011"/>
    </source>
</evidence>
<reference evidence="2" key="1">
    <citation type="journal article" date="2020" name="Stud. Mycol.">
        <title>101 Dothideomycetes genomes: a test case for predicting lifestyles and emergence of pathogens.</title>
        <authorList>
            <person name="Haridas S."/>
            <person name="Albert R."/>
            <person name="Binder M."/>
            <person name="Bloem J."/>
            <person name="Labutti K."/>
            <person name="Salamov A."/>
            <person name="Andreopoulos B."/>
            <person name="Baker S."/>
            <person name="Barry K."/>
            <person name="Bills G."/>
            <person name="Bluhm B."/>
            <person name="Cannon C."/>
            <person name="Castanera R."/>
            <person name="Culley D."/>
            <person name="Daum C."/>
            <person name="Ezra D."/>
            <person name="Gonzalez J."/>
            <person name="Henrissat B."/>
            <person name="Kuo A."/>
            <person name="Liang C."/>
            <person name="Lipzen A."/>
            <person name="Lutzoni F."/>
            <person name="Magnuson J."/>
            <person name="Mondo S."/>
            <person name="Nolan M."/>
            <person name="Ohm R."/>
            <person name="Pangilinan J."/>
            <person name="Park H.-J."/>
            <person name="Ramirez L."/>
            <person name="Alfaro M."/>
            <person name="Sun H."/>
            <person name="Tritt A."/>
            <person name="Yoshinaga Y."/>
            <person name="Zwiers L.-H."/>
            <person name="Turgeon B."/>
            <person name="Goodwin S."/>
            <person name="Spatafora J."/>
            <person name="Crous P."/>
            <person name="Grigoriev I."/>
        </authorList>
    </citation>
    <scope>NUCLEOTIDE SEQUENCE</scope>
    <source>
        <strain evidence="2">CBS 675.92</strain>
    </source>
</reference>
<gene>
    <name evidence="2" type="ORF">CC80DRAFT_497990</name>
</gene>
<keyword evidence="2" id="KW-0418">Kinase</keyword>
<evidence type="ECO:0000313" key="3">
    <source>
        <dbReference type="Proteomes" id="UP000800035"/>
    </source>
</evidence>
<dbReference type="OrthoDB" id="1046782at2759"/>
<dbReference type="InterPro" id="IPR000719">
    <property type="entry name" value="Prot_kinase_dom"/>
</dbReference>
<dbReference type="Proteomes" id="UP000800035">
    <property type="component" value="Unassembled WGS sequence"/>
</dbReference>
<organism evidence="2 3">
    <name type="scientific">Byssothecium circinans</name>
    <dbReference type="NCBI Taxonomy" id="147558"/>
    <lineage>
        <taxon>Eukaryota</taxon>
        <taxon>Fungi</taxon>
        <taxon>Dikarya</taxon>
        <taxon>Ascomycota</taxon>
        <taxon>Pezizomycotina</taxon>
        <taxon>Dothideomycetes</taxon>
        <taxon>Pleosporomycetidae</taxon>
        <taxon>Pleosporales</taxon>
        <taxon>Massarineae</taxon>
        <taxon>Massarinaceae</taxon>
        <taxon>Byssothecium</taxon>
    </lineage>
</organism>
<dbReference type="SUPFAM" id="SSF56112">
    <property type="entry name" value="Protein kinase-like (PK-like)"/>
    <property type="match status" value="1"/>
</dbReference>
<accession>A0A6A5T884</accession>
<dbReference type="Gene3D" id="1.10.510.10">
    <property type="entry name" value="Transferase(Phosphotransferase) domain 1"/>
    <property type="match status" value="1"/>
</dbReference>
<protein>
    <submittedName>
        <fullName evidence="2">Kinase-like protein</fullName>
    </submittedName>
</protein>
<dbReference type="PANTHER" id="PTHR24359">
    <property type="entry name" value="SERINE/THREONINE-PROTEIN KINASE SBK1"/>
    <property type="match status" value="1"/>
</dbReference>
<dbReference type="InterPro" id="IPR011009">
    <property type="entry name" value="Kinase-like_dom_sf"/>
</dbReference>
<dbReference type="AlphaFoldDB" id="A0A6A5T884"/>
<proteinExistence type="predicted"/>
<dbReference type="SMART" id="SM00220">
    <property type="entry name" value="S_TKc"/>
    <property type="match status" value="1"/>
</dbReference>
<dbReference type="EMBL" id="ML977049">
    <property type="protein sequence ID" value="KAF1948781.1"/>
    <property type="molecule type" value="Genomic_DNA"/>
</dbReference>
<dbReference type="GO" id="GO:0005524">
    <property type="term" value="F:ATP binding"/>
    <property type="evidence" value="ECO:0007669"/>
    <property type="project" value="InterPro"/>
</dbReference>
<keyword evidence="3" id="KW-1185">Reference proteome</keyword>
<dbReference type="PROSITE" id="PS50011">
    <property type="entry name" value="PROTEIN_KINASE_DOM"/>
    <property type="match status" value="1"/>
</dbReference>